<dbReference type="AlphaFoldDB" id="A0A0C9Y166"/>
<accession>A0A0C9Y166</accession>
<protein>
    <recommendedName>
        <fullName evidence="5">Aminotransferase class I/classII large domain-containing protein</fullName>
    </recommendedName>
</protein>
<comment type="similarity">
    <text evidence="2">Belongs to the class-II pyridoxal-phosphate-dependent aminotransferase family. BioF subfamily.</text>
</comment>
<evidence type="ECO:0000256" key="1">
    <source>
        <dbReference type="ARBA" id="ARBA00001933"/>
    </source>
</evidence>
<comment type="cofactor">
    <cofactor evidence="1">
        <name>pyridoxal 5'-phosphate</name>
        <dbReference type="ChEBI" id="CHEBI:597326"/>
    </cofactor>
</comment>
<evidence type="ECO:0000256" key="2">
    <source>
        <dbReference type="ARBA" id="ARBA00010008"/>
    </source>
</evidence>
<dbReference type="HOGENOM" id="CLU_015846_3_0_1"/>
<dbReference type="GO" id="GO:0030170">
    <property type="term" value="F:pyridoxal phosphate binding"/>
    <property type="evidence" value="ECO:0007669"/>
    <property type="project" value="InterPro"/>
</dbReference>
<dbReference type="OrthoDB" id="2382073at2759"/>
<dbReference type="GO" id="GO:0009102">
    <property type="term" value="P:biotin biosynthetic process"/>
    <property type="evidence" value="ECO:0007669"/>
    <property type="project" value="TreeGrafter"/>
</dbReference>
<evidence type="ECO:0000256" key="3">
    <source>
        <dbReference type="ARBA" id="ARBA00022679"/>
    </source>
</evidence>
<keyword evidence="4" id="KW-0663">Pyridoxal phosphate</keyword>
<dbReference type="Gene3D" id="3.90.1150.10">
    <property type="entry name" value="Aspartate Aminotransferase, domain 1"/>
    <property type="match status" value="1"/>
</dbReference>
<keyword evidence="3" id="KW-0808">Transferase</keyword>
<evidence type="ECO:0000313" key="7">
    <source>
        <dbReference type="Proteomes" id="UP000054477"/>
    </source>
</evidence>
<dbReference type="EMBL" id="KN838576">
    <property type="protein sequence ID" value="KIK03772.1"/>
    <property type="molecule type" value="Genomic_DNA"/>
</dbReference>
<dbReference type="SUPFAM" id="SSF53383">
    <property type="entry name" value="PLP-dependent transferases"/>
    <property type="match status" value="1"/>
</dbReference>
<proteinExistence type="inferred from homology"/>
<evidence type="ECO:0000256" key="4">
    <source>
        <dbReference type="ARBA" id="ARBA00022898"/>
    </source>
</evidence>
<dbReference type="GO" id="GO:0016740">
    <property type="term" value="F:transferase activity"/>
    <property type="evidence" value="ECO:0007669"/>
    <property type="project" value="UniProtKB-KW"/>
</dbReference>
<gene>
    <name evidence="6" type="ORF">K443DRAFT_94487</name>
</gene>
<dbReference type="InterPro" id="IPR050087">
    <property type="entry name" value="AON_synthase_class-II"/>
</dbReference>
<reference evidence="6 7" key="1">
    <citation type="submission" date="2014-04" db="EMBL/GenBank/DDBJ databases">
        <authorList>
            <consortium name="DOE Joint Genome Institute"/>
            <person name="Kuo A."/>
            <person name="Kohler A."/>
            <person name="Nagy L.G."/>
            <person name="Floudas D."/>
            <person name="Copeland A."/>
            <person name="Barry K.W."/>
            <person name="Cichocki N."/>
            <person name="Veneault-Fourrey C."/>
            <person name="LaButti K."/>
            <person name="Lindquist E.A."/>
            <person name="Lipzen A."/>
            <person name="Lundell T."/>
            <person name="Morin E."/>
            <person name="Murat C."/>
            <person name="Sun H."/>
            <person name="Tunlid A."/>
            <person name="Henrissat B."/>
            <person name="Grigoriev I.V."/>
            <person name="Hibbett D.S."/>
            <person name="Martin F."/>
            <person name="Nordberg H.P."/>
            <person name="Cantor M.N."/>
            <person name="Hua S.X."/>
        </authorList>
    </citation>
    <scope>NUCLEOTIDE SEQUENCE [LARGE SCALE GENOMIC DNA]</scope>
    <source>
        <strain evidence="6 7">LaAM-08-1</strain>
    </source>
</reference>
<dbReference type="Proteomes" id="UP000054477">
    <property type="component" value="Unassembled WGS sequence"/>
</dbReference>
<organism evidence="6 7">
    <name type="scientific">Laccaria amethystina LaAM-08-1</name>
    <dbReference type="NCBI Taxonomy" id="1095629"/>
    <lineage>
        <taxon>Eukaryota</taxon>
        <taxon>Fungi</taxon>
        <taxon>Dikarya</taxon>
        <taxon>Basidiomycota</taxon>
        <taxon>Agaricomycotina</taxon>
        <taxon>Agaricomycetes</taxon>
        <taxon>Agaricomycetidae</taxon>
        <taxon>Agaricales</taxon>
        <taxon>Agaricineae</taxon>
        <taxon>Hydnangiaceae</taxon>
        <taxon>Laccaria</taxon>
    </lineage>
</organism>
<dbReference type="PANTHER" id="PTHR13693">
    <property type="entry name" value="CLASS II AMINOTRANSFERASE/8-AMINO-7-OXONONANOATE SYNTHASE"/>
    <property type="match status" value="1"/>
</dbReference>
<dbReference type="InterPro" id="IPR015422">
    <property type="entry name" value="PyrdxlP-dep_Trfase_small"/>
</dbReference>
<dbReference type="InterPro" id="IPR015421">
    <property type="entry name" value="PyrdxlP-dep_Trfase_major"/>
</dbReference>
<dbReference type="Pfam" id="PF00155">
    <property type="entry name" value="Aminotran_1_2"/>
    <property type="match status" value="1"/>
</dbReference>
<sequence length="437" mass="47648">MSKLSSDLHDKLTSALASREARWIRRRLPDPNTSSSTSPLIDFNSNDYLSLSNSSTLRTRFLEKLSAAPDVLGSGGSRLLVNGLAHSALEARLTEFFGVEAALLFNSGFDANVGFFSCVPQLGDVLVYDEYIHASVHDGMRASRVERDSQVAFRHNSIEDLRMVLEGLLGGSEKLTTGEASLFLAVESLYSMDGTFAPLQEIVDLLEELFPKGNGYLVVDEAHSTGIYGPQGRGRVALLGLEDKVLARLHTFGKALAATGAVILTNVLIRDYLLNYARSLIYTTSLSYANIVAANSSFDMLTNGIAQYLSTRLLSLSSYFSGTLRPRLIESRIPPDLLSLPSHLTPNGEPSPIIPIMTAHPRPLSAYLLALGMNARPITWPTVPKGKDRIRVCLHAGNTTADVDRLIAGMVRWAEEILVARKNGEDRNVGDFVVSKL</sequence>
<feature type="domain" description="Aminotransferase class I/classII large" evidence="5">
    <location>
        <begin position="39"/>
        <end position="408"/>
    </location>
</feature>
<name>A0A0C9Y166_9AGAR</name>
<dbReference type="STRING" id="1095629.A0A0C9Y166"/>
<dbReference type="Gene3D" id="3.40.640.10">
    <property type="entry name" value="Type I PLP-dependent aspartate aminotransferase-like (Major domain)"/>
    <property type="match status" value="1"/>
</dbReference>
<dbReference type="PANTHER" id="PTHR13693:SF77">
    <property type="entry name" value="8-AMINO-7-OXONONANOATE SYNTHASE"/>
    <property type="match status" value="1"/>
</dbReference>
<keyword evidence="7" id="KW-1185">Reference proteome</keyword>
<reference evidence="7" key="2">
    <citation type="submission" date="2015-01" db="EMBL/GenBank/DDBJ databases">
        <title>Evolutionary Origins and Diversification of the Mycorrhizal Mutualists.</title>
        <authorList>
            <consortium name="DOE Joint Genome Institute"/>
            <consortium name="Mycorrhizal Genomics Consortium"/>
            <person name="Kohler A."/>
            <person name="Kuo A."/>
            <person name="Nagy L.G."/>
            <person name="Floudas D."/>
            <person name="Copeland A."/>
            <person name="Barry K.W."/>
            <person name="Cichocki N."/>
            <person name="Veneault-Fourrey C."/>
            <person name="LaButti K."/>
            <person name="Lindquist E.A."/>
            <person name="Lipzen A."/>
            <person name="Lundell T."/>
            <person name="Morin E."/>
            <person name="Murat C."/>
            <person name="Riley R."/>
            <person name="Ohm R."/>
            <person name="Sun H."/>
            <person name="Tunlid A."/>
            <person name="Henrissat B."/>
            <person name="Grigoriev I.V."/>
            <person name="Hibbett D.S."/>
            <person name="Martin F."/>
        </authorList>
    </citation>
    <scope>NUCLEOTIDE SEQUENCE [LARGE SCALE GENOMIC DNA]</scope>
    <source>
        <strain evidence="7">LaAM-08-1</strain>
    </source>
</reference>
<dbReference type="InterPro" id="IPR004839">
    <property type="entry name" value="Aminotransferase_I/II_large"/>
</dbReference>
<dbReference type="InterPro" id="IPR015424">
    <property type="entry name" value="PyrdxlP-dep_Trfase"/>
</dbReference>
<evidence type="ECO:0000259" key="5">
    <source>
        <dbReference type="Pfam" id="PF00155"/>
    </source>
</evidence>
<evidence type="ECO:0000313" key="6">
    <source>
        <dbReference type="EMBL" id="KIK03772.1"/>
    </source>
</evidence>